<accession>A0AAE9J933</accession>
<proteinExistence type="predicted"/>
<dbReference type="EMBL" id="CP092621">
    <property type="protein sequence ID" value="UMM19842.1"/>
    <property type="molecule type" value="Genomic_DNA"/>
</dbReference>
<reference evidence="2 3" key="1">
    <citation type="submission" date="2022-04" db="EMBL/GenBank/DDBJ databases">
        <title>Chromosome-level reference genomes for two strains of Caenorhabditis briggsae: an improved platform for comparative genomics.</title>
        <authorList>
            <person name="Stevens L."/>
            <person name="Andersen E."/>
        </authorList>
    </citation>
    <scope>NUCLEOTIDE SEQUENCE [LARGE SCALE GENOMIC DNA]</scope>
    <source>
        <strain evidence="2">VX34</strain>
        <tissue evidence="2">Whole-organism</tissue>
    </source>
</reference>
<dbReference type="PANTHER" id="PTHR45830:SF6">
    <property type="entry name" value="SERPENTINE RECEPTOR, CLASS H-RELATED"/>
    <property type="match status" value="1"/>
</dbReference>
<feature type="transmembrane region" description="Helical" evidence="1">
    <location>
        <begin position="662"/>
        <end position="687"/>
    </location>
</feature>
<dbReference type="PANTHER" id="PTHR45830">
    <property type="entry name" value="SERPENTINE RECEPTOR, CLASS I"/>
    <property type="match status" value="1"/>
</dbReference>
<feature type="transmembrane region" description="Helical" evidence="1">
    <location>
        <begin position="272"/>
        <end position="295"/>
    </location>
</feature>
<feature type="transmembrane region" description="Helical" evidence="1">
    <location>
        <begin position="133"/>
        <end position="156"/>
    </location>
</feature>
<keyword evidence="1" id="KW-0472">Membrane</keyword>
<evidence type="ECO:0000313" key="2">
    <source>
        <dbReference type="EMBL" id="UMM19842.1"/>
    </source>
</evidence>
<feature type="transmembrane region" description="Helical" evidence="1">
    <location>
        <begin position="432"/>
        <end position="455"/>
    </location>
</feature>
<dbReference type="SUPFAM" id="SSF81321">
    <property type="entry name" value="Family A G protein-coupled receptor-like"/>
    <property type="match status" value="1"/>
</dbReference>
<feature type="transmembrane region" description="Helical" evidence="1">
    <location>
        <begin position="603"/>
        <end position="625"/>
    </location>
</feature>
<dbReference type="InterPro" id="IPR019429">
    <property type="entry name" value="7TM_GPCR_serpentine_rcpt_Sri"/>
</dbReference>
<evidence type="ECO:0000256" key="1">
    <source>
        <dbReference type="SAM" id="Phobius"/>
    </source>
</evidence>
<feature type="transmembrane region" description="Helical" evidence="1">
    <location>
        <begin position="744"/>
        <end position="764"/>
    </location>
</feature>
<dbReference type="Proteomes" id="UP000829354">
    <property type="component" value="Chromosome II"/>
</dbReference>
<feature type="transmembrane region" description="Helical" evidence="1">
    <location>
        <begin position="240"/>
        <end position="266"/>
    </location>
</feature>
<feature type="transmembrane region" description="Helical" evidence="1">
    <location>
        <begin position="90"/>
        <end position="112"/>
    </location>
</feature>
<feature type="transmembrane region" description="Helical" evidence="1">
    <location>
        <begin position="192"/>
        <end position="219"/>
    </location>
</feature>
<name>A0AAE9J933_CAEBR</name>
<feature type="transmembrane region" description="Helical" evidence="1">
    <location>
        <begin position="476"/>
        <end position="505"/>
    </location>
</feature>
<protein>
    <submittedName>
        <fullName evidence="2">Uncharacterized protein</fullName>
    </submittedName>
</protein>
<sequence>MLDYVDFSEPLWLIWYFHVIGIISLNFDVFSVYLILFKSSQVDSFRFFLQNFQIACMFTDIHITFLMQPVPLYPLMGGYAMGFLATRFGVTLHFCITIVVFLYIYQVASMIVCFVKKNQSISGTLTSFSIPRFLIWFLLMFLLVYTVTVVGMYYSLSIEESKKMKFVKENLPEYQSQFQALPNFSIYQADSMLFIMVIVAVTGGLLAFLFFMAVLYNIFRMLSFIKIQMSANTYKRHRAAVYSLIAQFATSSVCFLPPISLVFVVFFKLPYAQVLVELLLAIACTHSPLNIACCLTDIHLTFLMQPVPLYPIFSGYILGFSLYFGANLHHSMCIIIFLLIYQIGSMITCFVKKHQAIAGTLKKYQMPNYLVFLMISYVLIYTFSVTGIFATCNVPEDKQLDYVKTNYPEYVSGFLSLPNFSIYDPSDYFANFVIYSLVGGIIAFLTLVAVILNIFRMLALLKSKVSRSNYRKHRAAIWSLLAQFATSSVIFVPPIFFVFIVLMGVDGAQLIVKYLVIIASFHSSLNTIVLILTFPPYRKFVINLILRREDAKLFGMSTVTQRPSATGMSFLFTYQIGAMIICFVQKHQSIAGALKKYEIPKPLIIFMALYFSIFVTSVPCVFSTLNVPEDQKIDYIQINYPEYLSEFRSLPNFSIYEPSPNFAIFLLCTVIGGFLAFFVFVLVLLNISRMLRLLKPKVSRANYRKHRTAIWSLLAQFATSTVVFVPPIVCALVIVLGINGSQLIIEMLVMIACLYSTLNVIVLITTCPPYRNFLIDLILRRG</sequence>
<keyword evidence="1" id="KW-0812">Transmembrane</keyword>
<dbReference type="AlphaFoldDB" id="A0AAE9J933"/>
<evidence type="ECO:0000313" key="3">
    <source>
        <dbReference type="Proteomes" id="UP000829354"/>
    </source>
</evidence>
<keyword evidence="3" id="KW-1185">Reference proteome</keyword>
<feature type="transmembrane region" description="Helical" evidence="1">
    <location>
        <begin position="332"/>
        <end position="351"/>
    </location>
</feature>
<feature type="transmembrane region" description="Helical" evidence="1">
    <location>
        <begin position="307"/>
        <end position="326"/>
    </location>
</feature>
<feature type="transmembrane region" description="Helical" evidence="1">
    <location>
        <begin position="511"/>
        <end position="534"/>
    </location>
</feature>
<dbReference type="Pfam" id="PF10327">
    <property type="entry name" value="7TM_GPCR_Sri"/>
    <property type="match status" value="2"/>
</dbReference>
<gene>
    <name evidence="2" type="ORF">L5515_015280</name>
</gene>
<keyword evidence="1" id="KW-1133">Transmembrane helix</keyword>
<feature type="transmembrane region" description="Helical" evidence="1">
    <location>
        <begin position="48"/>
        <end position="70"/>
    </location>
</feature>
<organism evidence="2 3">
    <name type="scientific">Caenorhabditis briggsae</name>
    <dbReference type="NCBI Taxonomy" id="6238"/>
    <lineage>
        <taxon>Eukaryota</taxon>
        <taxon>Metazoa</taxon>
        <taxon>Ecdysozoa</taxon>
        <taxon>Nematoda</taxon>
        <taxon>Chromadorea</taxon>
        <taxon>Rhabditida</taxon>
        <taxon>Rhabditina</taxon>
        <taxon>Rhabditomorpha</taxon>
        <taxon>Rhabditoidea</taxon>
        <taxon>Rhabditidae</taxon>
        <taxon>Peloderinae</taxon>
        <taxon>Caenorhabditis</taxon>
    </lineage>
</organism>
<feature type="transmembrane region" description="Helical" evidence="1">
    <location>
        <begin position="371"/>
        <end position="390"/>
    </location>
</feature>
<feature type="transmembrane region" description="Helical" evidence="1">
    <location>
        <begin position="12"/>
        <end position="36"/>
    </location>
</feature>
<feature type="transmembrane region" description="Helical" evidence="1">
    <location>
        <begin position="708"/>
        <end position="738"/>
    </location>
</feature>